<keyword evidence="2" id="KW-1133">Transmembrane helix</keyword>
<comment type="caution">
    <text evidence="3">The sequence shown here is derived from an EMBL/GenBank/DDBJ whole genome shotgun (WGS) entry which is preliminary data.</text>
</comment>
<dbReference type="EMBL" id="QBMC01000057">
    <property type="protein sequence ID" value="PZO18249.1"/>
    <property type="molecule type" value="Genomic_DNA"/>
</dbReference>
<reference evidence="3 4" key="2">
    <citation type="submission" date="2018-06" db="EMBL/GenBank/DDBJ databases">
        <title>Metagenomic assembly of (sub)arctic Cyanobacteria and their associated microbiome from non-axenic cultures.</title>
        <authorList>
            <person name="Baurain D."/>
        </authorList>
    </citation>
    <scope>NUCLEOTIDE SEQUENCE [LARGE SCALE GENOMIC DNA]</scope>
    <source>
        <strain evidence="3">ULC129bin1</strain>
    </source>
</reference>
<evidence type="ECO:0000313" key="3">
    <source>
        <dbReference type="EMBL" id="PZO18249.1"/>
    </source>
</evidence>
<accession>A0A2W4UMP7</accession>
<evidence type="ECO:0000256" key="1">
    <source>
        <dbReference type="SAM" id="MobiDB-lite"/>
    </source>
</evidence>
<feature type="region of interest" description="Disordered" evidence="1">
    <location>
        <begin position="53"/>
        <end position="79"/>
    </location>
</feature>
<organism evidence="3 4">
    <name type="scientific">Leptolyngbya foveolarum</name>
    <dbReference type="NCBI Taxonomy" id="47253"/>
    <lineage>
        <taxon>Bacteria</taxon>
        <taxon>Bacillati</taxon>
        <taxon>Cyanobacteriota</taxon>
        <taxon>Cyanophyceae</taxon>
        <taxon>Leptolyngbyales</taxon>
        <taxon>Leptolyngbyaceae</taxon>
        <taxon>Leptolyngbya group</taxon>
        <taxon>Leptolyngbya</taxon>
    </lineage>
</organism>
<keyword evidence="2" id="KW-0812">Transmembrane</keyword>
<name>A0A2W4UMP7_9CYAN</name>
<evidence type="ECO:0000256" key="2">
    <source>
        <dbReference type="SAM" id="Phobius"/>
    </source>
</evidence>
<reference evidence="4" key="1">
    <citation type="submission" date="2018-04" db="EMBL/GenBank/DDBJ databases">
        <authorList>
            <person name="Cornet L."/>
        </authorList>
    </citation>
    <scope>NUCLEOTIDE SEQUENCE [LARGE SCALE GENOMIC DNA]</scope>
</reference>
<proteinExistence type="predicted"/>
<gene>
    <name evidence="3" type="ORF">DCF25_10025</name>
</gene>
<evidence type="ECO:0000313" key="4">
    <source>
        <dbReference type="Proteomes" id="UP000249354"/>
    </source>
</evidence>
<feature type="transmembrane region" description="Helical" evidence="2">
    <location>
        <begin position="5"/>
        <end position="25"/>
    </location>
</feature>
<feature type="transmembrane region" description="Helical" evidence="2">
    <location>
        <begin position="31"/>
        <end position="50"/>
    </location>
</feature>
<feature type="compositionally biased region" description="Basic and acidic residues" evidence="1">
    <location>
        <begin position="62"/>
        <end position="77"/>
    </location>
</feature>
<dbReference type="Proteomes" id="UP000249354">
    <property type="component" value="Unassembled WGS sequence"/>
</dbReference>
<dbReference type="AlphaFoldDB" id="A0A2W4UMP7"/>
<keyword evidence="2" id="KW-0472">Membrane</keyword>
<sequence length="112" mass="12606">MADRIIPTAILTWLIFLLVFILLGYTTGVSMLFGAIGGVAGGIVIGWWHIKGGAPSGPADRPPSDKLRRPDPNKEHFGAGWHVPFLKTNRANKRYMVRRKKARDRRTERVDR</sequence>
<protein>
    <submittedName>
        <fullName evidence="3">Uncharacterized protein</fullName>
    </submittedName>
</protein>